<organism evidence="9 10">
    <name type="scientific">Lentinula aciculospora</name>
    <dbReference type="NCBI Taxonomy" id="153920"/>
    <lineage>
        <taxon>Eukaryota</taxon>
        <taxon>Fungi</taxon>
        <taxon>Dikarya</taxon>
        <taxon>Basidiomycota</taxon>
        <taxon>Agaricomycotina</taxon>
        <taxon>Agaricomycetes</taxon>
        <taxon>Agaricomycetidae</taxon>
        <taxon>Agaricales</taxon>
        <taxon>Marasmiineae</taxon>
        <taxon>Omphalotaceae</taxon>
        <taxon>Lentinula</taxon>
    </lineage>
</organism>
<comment type="similarity">
    <text evidence="1">Belongs to the peptidase M20A family.</text>
</comment>
<reference evidence="9" key="1">
    <citation type="submission" date="2022-08" db="EMBL/GenBank/DDBJ databases">
        <title>A Global Phylogenomic Analysis of the Shiitake Genus Lentinula.</title>
        <authorList>
            <consortium name="DOE Joint Genome Institute"/>
            <person name="Sierra-Patev S."/>
            <person name="Min B."/>
            <person name="Naranjo-Ortiz M."/>
            <person name="Looney B."/>
            <person name="Konkel Z."/>
            <person name="Slot J.C."/>
            <person name="Sakamoto Y."/>
            <person name="Steenwyk J.L."/>
            <person name="Rokas A."/>
            <person name="Carro J."/>
            <person name="Camarero S."/>
            <person name="Ferreira P."/>
            <person name="Molpeceres G."/>
            <person name="Ruiz-Duenas F.J."/>
            <person name="Serrano A."/>
            <person name="Henrissat B."/>
            <person name="Drula E."/>
            <person name="Hughes K.W."/>
            <person name="Mata J.L."/>
            <person name="Ishikawa N.K."/>
            <person name="Vargas-Isla R."/>
            <person name="Ushijima S."/>
            <person name="Smith C.A."/>
            <person name="Ahrendt S."/>
            <person name="Andreopoulos W."/>
            <person name="He G."/>
            <person name="Labutti K."/>
            <person name="Lipzen A."/>
            <person name="Ng V."/>
            <person name="Riley R."/>
            <person name="Sandor L."/>
            <person name="Barry K."/>
            <person name="Martinez A.T."/>
            <person name="Xiao Y."/>
            <person name="Gibbons J.G."/>
            <person name="Terashima K."/>
            <person name="Grigoriev I.V."/>
            <person name="Hibbett D.S."/>
        </authorList>
    </citation>
    <scope>NUCLEOTIDE SEQUENCE</scope>
    <source>
        <strain evidence="9">JLM2183</strain>
    </source>
</reference>
<feature type="active site" evidence="6">
    <location>
        <position position="124"/>
    </location>
</feature>
<dbReference type="GO" id="GO:0051603">
    <property type="term" value="P:proteolysis involved in protein catabolic process"/>
    <property type="evidence" value="ECO:0007669"/>
    <property type="project" value="TreeGrafter"/>
</dbReference>
<evidence type="ECO:0000256" key="5">
    <source>
        <dbReference type="ARBA" id="ARBA00022833"/>
    </source>
</evidence>
<proteinExistence type="inferred from homology"/>
<name>A0A9W9AWT9_9AGAR</name>
<dbReference type="Pfam" id="PF01546">
    <property type="entry name" value="Peptidase_M20"/>
    <property type="match status" value="1"/>
</dbReference>
<evidence type="ECO:0000256" key="1">
    <source>
        <dbReference type="ARBA" id="ARBA00006247"/>
    </source>
</evidence>
<evidence type="ECO:0000256" key="2">
    <source>
        <dbReference type="ARBA" id="ARBA00022670"/>
    </source>
</evidence>
<comment type="caution">
    <text evidence="9">The sequence shown here is derived from an EMBL/GenBank/DDBJ whole genome shotgun (WGS) entry which is preliminary data.</text>
</comment>
<feature type="domain" description="Peptidase M20 dimerisation" evidence="8">
    <location>
        <begin position="257"/>
        <end position="398"/>
    </location>
</feature>
<dbReference type="PIRSF" id="PIRSF037217">
    <property type="entry name" value="Carboxypeptidase_S"/>
    <property type="match status" value="1"/>
</dbReference>
<evidence type="ECO:0000256" key="4">
    <source>
        <dbReference type="ARBA" id="ARBA00022801"/>
    </source>
</evidence>
<evidence type="ECO:0000313" key="9">
    <source>
        <dbReference type="EMBL" id="KAJ4490443.1"/>
    </source>
</evidence>
<keyword evidence="2" id="KW-0645">Protease</keyword>
<dbReference type="InterPro" id="IPR002933">
    <property type="entry name" value="Peptidase_M20"/>
</dbReference>
<dbReference type="InterPro" id="IPR017141">
    <property type="entry name" value="Pept_M20_carboxypep"/>
</dbReference>
<dbReference type="AlphaFoldDB" id="A0A9W9AWT9"/>
<dbReference type="GO" id="GO:0046872">
    <property type="term" value="F:metal ion binding"/>
    <property type="evidence" value="ECO:0007669"/>
    <property type="project" value="UniProtKB-KW"/>
</dbReference>
<keyword evidence="5 7" id="KW-0862">Zinc</keyword>
<keyword evidence="4" id="KW-0378">Hydrolase</keyword>
<accession>A0A9W9AWT9</accession>
<dbReference type="Gene3D" id="3.30.70.360">
    <property type="match status" value="1"/>
</dbReference>
<evidence type="ECO:0000259" key="8">
    <source>
        <dbReference type="Pfam" id="PF07687"/>
    </source>
</evidence>
<evidence type="ECO:0000256" key="7">
    <source>
        <dbReference type="PIRSR" id="PIRSR037217-2"/>
    </source>
</evidence>
<dbReference type="SUPFAM" id="SSF55031">
    <property type="entry name" value="Bacterial exopeptidase dimerisation domain"/>
    <property type="match status" value="1"/>
</dbReference>
<dbReference type="EMBL" id="JAOTPV010000001">
    <property type="protein sequence ID" value="KAJ4490443.1"/>
    <property type="molecule type" value="Genomic_DNA"/>
</dbReference>
<feature type="binding site" evidence="7">
    <location>
        <position position="122"/>
    </location>
    <ligand>
        <name>Zn(2+)</name>
        <dbReference type="ChEBI" id="CHEBI:29105"/>
        <label>2</label>
    </ligand>
</feature>
<feature type="active site" description="Proton acceptor" evidence="6">
    <location>
        <position position="191"/>
    </location>
</feature>
<dbReference type="CDD" id="cd05674">
    <property type="entry name" value="M20_yscS"/>
    <property type="match status" value="1"/>
</dbReference>
<feature type="binding site" evidence="7">
    <location>
        <position position="525"/>
    </location>
    <ligand>
        <name>Zn(2+)</name>
        <dbReference type="ChEBI" id="CHEBI:29105"/>
        <label>1</label>
    </ligand>
</feature>
<dbReference type="OrthoDB" id="3064516at2759"/>
<dbReference type="Proteomes" id="UP001150266">
    <property type="component" value="Unassembled WGS sequence"/>
</dbReference>
<protein>
    <recommendedName>
        <fullName evidence="8">Peptidase M20 dimerisation domain-containing protein</fullName>
    </recommendedName>
</protein>
<feature type="binding site" evidence="7">
    <location>
        <position position="192"/>
    </location>
    <ligand>
        <name>Zn(2+)</name>
        <dbReference type="ChEBI" id="CHEBI:29105"/>
        <label>1</label>
    </ligand>
</feature>
<gene>
    <name evidence="9" type="ORF">J3R30DRAFT_3279023</name>
</gene>
<dbReference type="InterPro" id="IPR011650">
    <property type="entry name" value="Peptidase_M20_dimer"/>
</dbReference>
<sequence length="556" mass="61130">MVNFEAGLISPSFCPQVEPLIPQINHILWTAIGEEINTNSFKANAIDWLSGAIQVETETYDDMGPVDEDPRWENRLHFHEYLENAFPLVHSALKLEKINTYGLLYTWQGSNVSLKPSLFMAHFDVVPVNPDTLSEWAYPPYSGYYDGELIWGRGSNDDKSGLIGTIGAIEVLLRQGFEPTRTFVAAFGFDEEGGGSRVRDYGFDVSSRLVNALGLQGAKELAAVVLDRYGKGSFAFIIDEGGGFSEQFGTIFATPGIAEKGSVNIDVSIAAPGGHSSLPPEHTSIGILSALLVQVENHPFEVHIQRETFSYQLFQCFAQYGTTIPAALRNAIKHSPSSDKALREVEYILFQDRLLKSSVGTTQAVDMIHGGVKSNALPEQAWAVVNHRIATTSSVNATIKHDIDLFLPLAKEFDLEFSAFEEIISTPETEPKGHLKLTTSYGLEPAPITPTEGKTSAPYQLLSGTIKATYNAHRALQGHGDDIIVGPGMPTGNTDTKHYWPLSEHIFRYKHHNGRSSNNPLSGTHTVNESFDADSLLETVRFFVTLILNADESKEL</sequence>
<feature type="binding site" evidence="7">
    <location>
        <position position="239"/>
    </location>
    <ligand>
        <name>Zn(2+)</name>
        <dbReference type="ChEBI" id="CHEBI:29105"/>
        <label>2</label>
    </ligand>
</feature>
<dbReference type="GO" id="GO:0004181">
    <property type="term" value="F:metallocarboxypeptidase activity"/>
    <property type="evidence" value="ECO:0007669"/>
    <property type="project" value="InterPro"/>
</dbReference>
<dbReference type="InterPro" id="IPR036264">
    <property type="entry name" value="Bact_exopeptidase_dim_dom"/>
</dbReference>
<dbReference type="Pfam" id="PF07687">
    <property type="entry name" value="M20_dimer"/>
    <property type="match status" value="1"/>
</dbReference>
<evidence type="ECO:0000256" key="6">
    <source>
        <dbReference type="PIRSR" id="PIRSR037217-1"/>
    </source>
</evidence>
<dbReference type="PANTHER" id="PTHR45962">
    <property type="entry name" value="N-FATTY-ACYL-AMINO ACID SYNTHASE/HYDROLASE PM20D1"/>
    <property type="match status" value="1"/>
</dbReference>
<evidence type="ECO:0000256" key="3">
    <source>
        <dbReference type="ARBA" id="ARBA00022723"/>
    </source>
</evidence>
<dbReference type="GO" id="GO:0000328">
    <property type="term" value="C:fungal-type vacuole lumen"/>
    <property type="evidence" value="ECO:0007669"/>
    <property type="project" value="TreeGrafter"/>
</dbReference>
<keyword evidence="3 7" id="KW-0479">Metal-binding</keyword>
<dbReference type="PANTHER" id="PTHR45962:SF1">
    <property type="entry name" value="N-FATTY-ACYL-AMINO ACID SYNTHASE_HYDROLASE PM20D1"/>
    <property type="match status" value="1"/>
</dbReference>
<dbReference type="InterPro" id="IPR047177">
    <property type="entry name" value="Pept_M20A"/>
</dbReference>
<keyword evidence="10" id="KW-1185">Reference proteome</keyword>
<feature type="binding site" evidence="7">
    <location>
        <position position="157"/>
    </location>
    <ligand>
        <name>Zn(2+)</name>
        <dbReference type="ChEBI" id="CHEBI:29105"/>
        <label>1</label>
    </ligand>
</feature>
<feature type="binding site" evidence="7">
    <location>
        <position position="157"/>
    </location>
    <ligand>
        <name>Zn(2+)</name>
        <dbReference type="ChEBI" id="CHEBI:29105"/>
        <label>2</label>
    </ligand>
</feature>
<evidence type="ECO:0000313" key="10">
    <source>
        <dbReference type="Proteomes" id="UP001150266"/>
    </source>
</evidence>
<dbReference type="SUPFAM" id="SSF53187">
    <property type="entry name" value="Zn-dependent exopeptidases"/>
    <property type="match status" value="1"/>
</dbReference>
<dbReference type="Gene3D" id="3.40.630.10">
    <property type="entry name" value="Zn peptidases"/>
    <property type="match status" value="1"/>
</dbReference>